<dbReference type="Gene3D" id="2.40.40.10">
    <property type="entry name" value="RlpA-like domain"/>
    <property type="match status" value="1"/>
</dbReference>
<feature type="compositionally biased region" description="Acidic residues" evidence="2">
    <location>
        <begin position="1"/>
        <end position="38"/>
    </location>
</feature>
<evidence type="ECO:0000259" key="3">
    <source>
        <dbReference type="Pfam" id="PF06725"/>
    </source>
</evidence>
<feature type="domain" description="3D" evidence="3">
    <location>
        <begin position="86"/>
        <end position="145"/>
    </location>
</feature>
<dbReference type="RefSeq" id="WP_175444302.1">
    <property type="nucleotide sequence ID" value="NZ_FNIL01000010.1"/>
</dbReference>
<feature type="region of interest" description="Disordered" evidence="2">
    <location>
        <begin position="1"/>
        <end position="50"/>
    </location>
</feature>
<feature type="non-terminal residue" evidence="4">
    <location>
        <position position="1"/>
    </location>
</feature>
<gene>
    <name evidence="4" type="ORF">SAMN04488053_11068</name>
</gene>
<evidence type="ECO:0000313" key="4">
    <source>
        <dbReference type="EMBL" id="SDO28389.1"/>
    </source>
</evidence>
<dbReference type="EMBL" id="FNIL01000010">
    <property type="protein sequence ID" value="SDO28389.1"/>
    <property type="molecule type" value="Genomic_DNA"/>
</dbReference>
<dbReference type="GO" id="GO:0009254">
    <property type="term" value="P:peptidoglycan turnover"/>
    <property type="evidence" value="ECO:0007669"/>
    <property type="project" value="InterPro"/>
</dbReference>
<dbReference type="STRING" id="745820.SAMN04488053_11068"/>
<dbReference type="PANTHER" id="PTHR39160">
    <property type="entry name" value="CELL WALL-BINDING PROTEIN YOCH"/>
    <property type="match status" value="1"/>
</dbReference>
<proteinExistence type="predicted"/>
<dbReference type="InterPro" id="IPR010611">
    <property type="entry name" value="3D_dom"/>
</dbReference>
<dbReference type="PANTHER" id="PTHR39160:SF4">
    <property type="entry name" value="RESUSCITATION-PROMOTING FACTOR RPFB"/>
    <property type="match status" value="1"/>
</dbReference>
<dbReference type="SUPFAM" id="SSF50685">
    <property type="entry name" value="Barwin-like endoglucanases"/>
    <property type="match status" value="1"/>
</dbReference>
<dbReference type="Proteomes" id="UP000198778">
    <property type="component" value="Unassembled WGS sequence"/>
</dbReference>
<dbReference type="Pfam" id="PF06725">
    <property type="entry name" value="3D"/>
    <property type="match status" value="1"/>
</dbReference>
<evidence type="ECO:0000313" key="5">
    <source>
        <dbReference type="Proteomes" id="UP000198778"/>
    </source>
</evidence>
<reference evidence="5" key="1">
    <citation type="submission" date="2016-10" db="EMBL/GenBank/DDBJ databases">
        <authorList>
            <person name="Varghese N."/>
            <person name="Submissions S."/>
        </authorList>
    </citation>
    <scope>NUCLEOTIDE SEQUENCE [LARGE SCALE GENOMIC DNA]</scope>
    <source>
        <strain evidence="5">CGMCC 1.10369</strain>
    </source>
</reference>
<protein>
    <submittedName>
        <fullName evidence="4">3D (Asp-Asp-Asp) domain-containing protein</fullName>
    </submittedName>
</protein>
<accession>A0A1H0IAB1</accession>
<sequence length="148" mass="15638">EAAEPVEEETTEEVVEEEAAEPVEEETTEEVVEEEEAEPVQAQTSSNEVEGETINMEATAYTAYCVGCSGVTATGIDLRANPNQLVVAVDPNVIPLGSTVHVEGYGQAIAGDTGGAIQGNKIDLFMPERGDAVNFGRQNVNVTIIDTP</sequence>
<keyword evidence="1" id="KW-0732">Signal</keyword>
<dbReference type="GO" id="GO:0019867">
    <property type="term" value="C:outer membrane"/>
    <property type="evidence" value="ECO:0007669"/>
    <property type="project" value="InterPro"/>
</dbReference>
<keyword evidence="5" id="KW-1185">Reference proteome</keyword>
<dbReference type="GO" id="GO:0004553">
    <property type="term" value="F:hydrolase activity, hydrolyzing O-glycosyl compounds"/>
    <property type="evidence" value="ECO:0007669"/>
    <property type="project" value="InterPro"/>
</dbReference>
<dbReference type="InterPro" id="IPR051933">
    <property type="entry name" value="Resuscitation_pf_RpfB"/>
</dbReference>
<dbReference type="InterPro" id="IPR036908">
    <property type="entry name" value="RlpA-like_sf"/>
</dbReference>
<dbReference type="CDD" id="cd22786">
    <property type="entry name" value="DPBB_YuiC-like"/>
    <property type="match status" value="1"/>
</dbReference>
<name>A0A1H0IAB1_9BACI</name>
<evidence type="ECO:0000256" key="1">
    <source>
        <dbReference type="ARBA" id="ARBA00022729"/>
    </source>
</evidence>
<evidence type="ECO:0000256" key="2">
    <source>
        <dbReference type="SAM" id="MobiDB-lite"/>
    </source>
</evidence>
<dbReference type="AlphaFoldDB" id="A0A1H0IAB1"/>
<organism evidence="4 5">
    <name type="scientific">Alkalicoccus daliensis</name>
    <dbReference type="NCBI Taxonomy" id="745820"/>
    <lineage>
        <taxon>Bacteria</taxon>
        <taxon>Bacillati</taxon>
        <taxon>Bacillota</taxon>
        <taxon>Bacilli</taxon>
        <taxon>Bacillales</taxon>
        <taxon>Bacillaceae</taxon>
        <taxon>Alkalicoccus</taxon>
    </lineage>
</organism>